<dbReference type="AlphaFoldDB" id="A0A9D3UAS2"/>
<dbReference type="EMBL" id="JAIQCV010000013">
    <property type="protein sequence ID" value="KAH1033146.1"/>
    <property type="molecule type" value="Genomic_DNA"/>
</dbReference>
<proteinExistence type="predicted"/>
<keyword evidence="2" id="KW-1185">Reference proteome</keyword>
<name>A0A9D3UAS2_9ROSI</name>
<accession>A0A9D3UAS2</accession>
<protein>
    <submittedName>
        <fullName evidence="1">Uncharacterized protein</fullName>
    </submittedName>
</protein>
<evidence type="ECO:0000313" key="2">
    <source>
        <dbReference type="Proteomes" id="UP000828251"/>
    </source>
</evidence>
<gene>
    <name evidence="1" type="ORF">J1N35_045320</name>
</gene>
<evidence type="ECO:0000313" key="1">
    <source>
        <dbReference type="EMBL" id="KAH1033146.1"/>
    </source>
</evidence>
<organism evidence="1 2">
    <name type="scientific">Gossypium stocksii</name>
    <dbReference type="NCBI Taxonomy" id="47602"/>
    <lineage>
        <taxon>Eukaryota</taxon>
        <taxon>Viridiplantae</taxon>
        <taxon>Streptophyta</taxon>
        <taxon>Embryophyta</taxon>
        <taxon>Tracheophyta</taxon>
        <taxon>Spermatophyta</taxon>
        <taxon>Magnoliopsida</taxon>
        <taxon>eudicotyledons</taxon>
        <taxon>Gunneridae</taxon>
        <taxon>Pentapetalae</taxon>
        <taxon>rosids</taxon>
        <taxon>malvids</taxon>
        <taxon>Malvales</taxon>
        <taxon>Malvaceae</taxon>
        <taxon>Malvoideae</taxon>
        <taxon>Gossypium</taxon>
    </lineage>
</organism>
<reference evidence="1 2" key="1">
    <citation type="journal article" date="2021" name="Plant Biotechnol. J.">
        <title>Multi-omics assisted identification of the key and species-specific regulatory components of drought-tolerant mechanisms in Gossypium stocksii.</title>
        <authorList>
            <person name="Yu D."/>
            <person name="Ke L."/>
            <person name="Zhang D."/>
            <person name="Wu Y."/>
            <person name="Sun Y."/>
            <person name="Mei J."/>
            <person name="Sun J."/>
            <person name="Sun Y."/>
        </authorList>
    </citation>
    <scope>NUCLEOTIDE SEQUENCE [LARGE SCALE GENOMIC DNA]</scope>
    <source>
        <strain evidence="2">cv. E1</strain>
        <tissue evidence="1">Leaf</tissue>
    </source>
</reference>
<comment type="caution">
    <text evidence="1">The sequence shown here is derived from an EMBL/GenBank/DDBJ whole genome shotgun (WGS) entry which is preliminary data.</text>
</comment>
<sequence length="152" mass="17182">MVALYSQTKRVNTEPIQLFAKLADVEPIKDIHSVVIEIDADGENRFDTNGHFDHECEDFSDFDLDEIPDDIDDEGSNDDENVYVPSIENSSHSIVIRNDLGVHMLNVDFDATHASKCFDIILAHRLAIDPKSKELFLGQQFANKDDCIFALK</sequence>
<dbReference type="Proteomes" id="UP000828251">
    <property type="component" value="Unassembled WGS sequence"/>
</dbReference>